<dbReference type="AlphaFoldDB" id="A0A2G3A6Y7"/>
<feature type="compositionally biased region" description="Low complexity" evidence="2">
    <location>
        <begin position="1"/>
        <end position="14"/>
    </location>
</feature>
<feature type="domain" description="Endonuclease/exonuclease/phosphatase" evidence="3">
    <location>
        <begin position="228"/>
        <end position="331"/>
    </location>
</feature>
<dbReference type="Pfam" id="PF03372">
    <property type="entry name" value="Exo_endo_phos"/>
    <property type="match status" value="1"/>
</dbReference>
<evidence type="ECO:0000259" key="3">
    <source>
        <dbReference type="Pfam" id="PF03372"/>
    </source>
</evidence>
<accession>A0A2G3A6Y7</accession>
<name>A0A2G3A6Y7_CAPAN</name>
<dbReference type="Proteomes" id="UP000222542">
    <property type="component" value="Unassembled WGS sequence"/>
</dbReference>
<dbReference type="Gene3D" id="3.60.10.10">
    <property type="entry name" value="Endonuclease/exonuclease/phosphatase"/>
    <property type="match status" value="1"/>
</dbReference>
<evidence type="ECO:0000256" key="1">
    <source>
        <dbReference type="SAM" id="Coils"/>
    </source>
</evidence>
<dbReference type="OMA" id="IHIEVAF"/>
<sequence>MTIINTTTVTEQTTLNSPNSTSQSVKGKEIICEEVSAKRKELAHATADTSAMEENQNKRPQDLLTYKITFARNWNGVASPEIYWHDEGYYIVKFQNAQDRDDIMCSGPYTIKGIPLCLKKWSAAFDFQKEMPTTLPLWAEEPLYADECTKNQTRISYTRVLVDMNINQELPKEIEIVDPYGRKFIQQVTYDWKPVFCTICPQFGHVCRRGEKGPLNHEKGKEQVAQQGLNGVVYGSNNLEERKEMWKGILQIGALIDVPWCICGDFNTPLHKDDRRGGNSIVEAETRDFQKAVEDLNLVDMKATGRQFTWTNKHVWSKIDRVICNEEWVIRYGSITEQFLENNMFDHAPIHIEVAFEQKHSKKPFRFINALTDDDKFLLLIQQLWNKHVKGRGMTKLWRKMQLCKTPLNQLKTKSMSNLEDKIMQARDKLQMVQYQLGDKVDPMLIEEEKAASADLQKWLEVQENVFKQKSKAL</sequence>
<dbReference type="STRING" id="4072.A0A2G3A6Y7"/>
<dbReference type="Pfam" id="PF14111">
    <property type="entry name" value="DUF4283"/>
    <property type="match status" value="1"/>
</dbReference>
<dbReference type="InterPro" id="IPR005135">
    <property type="entry name" value="Endo/exonuclease/phosphatase"/>
</dbReference>
<evidence type="ECO:0000313" key="6">
    <source>
        <dbReference type="Proteomes" id="UP000222542"/>
    </source>
</evidence>
<dbReference type="PANTHER" id="PTHR33233">
    <property type="entry name" value="ENDONUCLEASE/EXONUCLEASE/PHOSPHATASE"/>
    <property type="match status" value="1"/>
</dbReference>
<evidence type="ECO:0000313" key="5">
    <source>
        <dbReference type="EMBL" id="PHT89968.1"/>
    </source>
</evidence>
<keyword evidence="6" id="KW-1185">Reference proteome</keyword>
<dbReference type="GO" id="GO:0003824">
    <property type="term" value="F:catalytic activity"/>
    <property type="evidence" value="ECO:0007669"/>
    <property type="project" value="InterPro"/>
</dbReference>
<keyword evidence="1" id="KW-0175">Coiled coil</keyword>
<gene>
    <name evidence="5" type="ORF">T459_05081</name>
</gene>
<evidence type="ECO:0000259" key="4">
    <source>
        <dbReference type="Pfam" id="PF14111"/>
    </source>
</evidence>
<proteinExistence type="predicted"/>
<dbReference type="EMBL" id="AYRZ02000002">
    <property type="protein sequence ID" value="PHT89968.1"/>
    <property type="molecule type" value="Genomic_DNA"/>
</dbReference>
<dbReference type="Gramene" id="PHT89968">
    <property type="protein sequence ID" value="PHT89968"/>
    <property type="gene ID" value="T459_05081"/>
</dbReference>
<dbReference type="PANTHER" id="PTHR33233:SF17">
    <property type="entry name" value="DUF4283 DOMAIN-CONTAINING PROTEIN"/>
    <property type="match status" value="1"/>
</dbReference>
<dbReference type="InterPro" id="IPR036691">
    <property type="entry name" value="Endo/exonu/phosph_ase_sf"/>
</dbReference>
<feature type="coiled-coil region" evidence="1">
    <location>
        <begin position="409"/>
        <end position="436"/>
    </location>
</feature>
<reference evidence="5 6" key="1">
    <citation type="journal article" date="2014" name="Nat. Genet.">
        <title>Genome sequence of the hot pepper provides insights into the evolution of pungency in Capsicum species.</title>
        <authorList>
            <person name="Kim S."/>
            <person name="Park M."/>
            <person name="Yeom S.I."/>
            <person name="Kim Y.M."/>
            <person name="Lee J.M."/>
            <person name="Lee H.A."/>
            <person name="Seo E."/>
            <person name="Choi J."/>
            <person name="Cheong K."/>
            <person name="Kim K.T."/>
            <person name="Jung K."/>
            <person name="Lee G.W."/>
            <person name="Oh S.K."/>
            <person name="Bae C."/>
            <person name="Kim S.B."/>
            <person name="Lee H.Y."/>
            <person name="Kim S.Y."/>
            <person name="Kim M.S."/>
            <person name="Kang B.C."/>
            <person name="Jo Y.D."/>
            <person name="Yang H.B."/>
            <person name="Jeong H.J."/>
            <person name="Kang W.H."/>
            <person name="Kwon J.K."/>
            <person name="Shin C."/>
            <person name="Lim J.Y."/>
            <person name="Park J.H."/>
            <person name="Huh J.H."/>
            <person name="Kim J.S."/>
            <person name="Kim B.D."/>
            <person name="Cohen O."/>
            <person name="Paran I."/>
            <person name="Suh M.C."/>
            <person name="Lee S.B."/>
            <person name="Kim Y.K."/>
            <person name="Shin Y."/>
            <person name="Noh S.J."/>
            <person name="Park J."/>
            <person name="Seo Y.S."/>
            <person name="Kwon S.Y."/>
            <person name="Kim H.A."/>
            <person name="Park J.M."/>
            <person name="Kim H.J."/>
            <person name="Choi S.B."/>
            <person name="Bosland P.W."/>
            <person name="Reeves G."/>
            <person name="Jo S.H."/>
            <person name="Lee B.W."/>
            <person name="Cho H.T."/>
            <person name="Choi H.S."/>
            <person name="Lee M.S."/>
            <person name="Yu Y."/>
            <person name="Do Choi Y."/>
            <person name="Park B.S."/>
            <person name="van Deynze A."/>
            <person name="Ashrafi H."/>
            <person name="Hill T."/>
            <person name="Kim W.T."/>
            <person name="Pai H.S."/>
            <person name="Ahn H.K."/>
            <person name="Yeam I."/>
            <person name="Giovannoni J.J."/>
            <person name="Rose J.K."/>
            <person name="Sorensen I."/>
            <person name="Lee S.J."/>
            <person name="Kim R.W."/>
            <person name="Choi I.Y."/>
            <person name="Choi B.S."/>
            <person name="Lim J.S."/>
            <person name="Lee Y.H."/>
            <person name="Choi D."/>
        </authorList>
    </citation>
    <scope>NUCLEOTIDE SEQUENCE [LARGE SCALE GENOMIC DNA]</scope>
    <source>
        <strain evidence="6">cv. CM334</strain>
    </source>
</reference>
<comment type="caution">
    <text evidence="5">The sequence shown here is derived from an EMBL/GenBank/DDBJ whole genome shotgun (WGS) entry which is preliminary data.</text>
</comment>
<feature type="region of interest" description="Disordered" evidence="2">
    <location>
        <begin position="1"/>
        <end position="23"/>
    </location>
</feature>
<dbReference type="InterPro" id="IPR025558">
    <property type="entry name" value="DUF4283"/>
</dbReference>
<organism evidence="5 6">
    <name type="scientific">Capsicum annuum</name>
    <name type="common">Capsicum pepper</name>
    <dbReference type="NCBI Taxonomy" id="4072"/>
    <lineage>
        <taxon>Eukaryota</taxon>
        <taxon>Viridiplantae</taxon>
        <taxon>Streptophyta</taxon>
        <taxon>Embryophyta</taxon>
        <taxon>Tracheophyta</taxon>
        <taxon>Spermatophyta</taxon>
        <taxon>Magnoliopsida</taxon>
        <taxon>eudicotyledons</taxon>
        <taxon>Gunneridae</taxon>
        <taxon>Pentapetalae</taxon>
        <taxon>asterids</taxon>
        <taxon>lamiids</taxon>
        <taxon>Solanales</taxon>
        <taxon>Solanaceae</taxon>
        <taxon>Solanoideae</taxon>
        <taxon>Capsiceae</taxon>
        <taxon>Capsicum</taxon>
    </lineage>
</organism>
<feature type="domain" description="DUF4283" evidence="4">
    <location>
        <begin position="62"/>
        <end position="128"/>
    </location>
</feature>
<reference evidence="5 6" key="2">
    <citation type="journal article" date="2017" name="Genome Biol.">
        <title>New reference genome sequences of hot pepper reveal the massive evolution of plant disease-resistance genes by retroduplication.</title>
        <authorList>
            <person name="Kim S."/>
            <person name="Park J."/>
            <person name="Yeom S.I."/>
            <person name="Kim Y.M."/>
            <person name="Seo E."/>
            <person name="Kim K.T."/>
            <person name="Kim M.S."/>
            <person name="Lee J.M."/>
            <person name="Cheong K."/>
            <person name="Shin H.S."/>
            <person name="Kim S.B."/>
            <person name="Han K."/>
            <person name="Lee J."/>
            <person name="Park M."/>
            <person name="Lee H.A."/>
            <person name="Lee H.Y."/>
            <person name="Lee Y."/>
            <person name="Oh S."/>
            <person name="Lee J.H."/>
            <person name="Choi E."/>
            <person name="Choi E."/>
            <person name="Lee S.E."/>
            <person name="Jeon J."/>
            <person name="Kim H."/>
            <person name="Choi G."/>
            <person name="Song H."/>
            <person name="Lee J."/>
            <person name="Lee S.C."/>
            <person name="Kwon J.K."/>
            <person name="Lee H.Y."/>
            <person name="Koo N."/>
            <person name="Hong Y."/>
            <person name="Kim R.W."/>
            <person name="Kang W.H."/>
            <person name="Huh J.H."/>
            <person name="Kang B.C."/>
            <person name="Yang T.J."/>
            <person name="Lee Y.H."/>
            <person name="Bennetzen J.L."/>
            <person name="Choi D."/>
        </authorList>
    </citation>
    <scope>NUCLEOTIDE SEQUENCE [LARGE SCALE GENOMIC DNA]</scope>
    <source>
        <strain evidence="6">cv. CM334</strain>
    </source>
</reference>
<protein>
    <submittedName>
        <fullName evidence="5">Uncharacterized protein</fullName>
    </submittedName>
</protein>
<dbReference type="SUPFAM" id="SSF56219">
    <property type="entry name" value="DNase I-like"/>
    <property type="match status" value="1"/>
</dbReference>
<evidence type="ECO:0000256" key="2">
    <source>
        <dbReference type="SAM" id="MobiDB-lite"/>
    </source>
</evidence>